<dbReference type="KEGG" id="smam:Mal15_55630"/>
<dbReference type="EMBL" id="CP036264">
    <property type="protein sequence ID" value="QEG01486.1"/>
    <property type="molecule type" value="Genomic_DNA"/>
</dbReference>
<evidence type="ECO:0000313" key="2">
    <source>
        <dbReference type="Proteomes" id="UP000321353"/>
    </source>
</evidence>
<protein>
    <submittedName>
        <fullName evidence="1">Uncharacterized protein</fullName>
    </submittedName>
</protein>
<dbReference type="RefSeq" id="WP_233903044.1">
    <property type="nucleotide sequence ID" value="NZ_CP036264.1"/>
</dbReference>
<dbReference type="AlphaFoldDB" id="A0A5B9MPA0"/>
<organism evidence="1 2">
    <name type="scientific">Stieleria maiorica</name>
    <dbReference type="NCBI Taxonomy" id="2795974"/>
    <lineage>
        <taxon>Bacteria</taxon>
        <taxon>Pseudomonadati</taxon>
        <taxon>Planctomycetota</taxon>
        <taxon>Planctomycetia</taxon>
        <taxon>Pirellulales</taxon>
        <taxon>Pirellulaceae</taxon>
        <taxon>Stieleria</taxon>
    </lineage>
</organism>
<dbReference type="Proteomes" id="UP000321353">
    <property type="component" value="Chromosome"/>
</dbReference>
<accession>A0A5B9MPA0</accession>
<keyword evidence="2" id="KW-1185">Reference proteome</keyword>
<evidence type="ECO:0000313" key="1">
    <source>
        <dbReference type="EMBL" id="QEG01486.1"/>
    </source>
</evidence>
<name>A0A5B9MPA0_9BACT</name>
<reference evidence="1 2" key="1">
    <citation type="submission" date="2019-02" db="EMBL/GenBank/DDBJ databases">
        <title>Planctomycetal bacteria perform biofilm scaping via a novel small molecule.</title>
        <authorList>
            <person name="Jeske O."/>
            <person name="Boedeker C."/>
            <person name="Wiegand S."/>
            <person name="Breitling P."/>
            <person name="Kallscheuer N."/>
            <person name="Jogler M."/>
            <person name="Rohde M."/>
            <person name="Petersen J."/>
            <person name="Medema M.H."/>
            <person name="Surup F."/>
            <person name="Jogler C."/>
        </authorList>
    </citation>
    <scope>NUCLEOTIDE SEQUENCE [LARGE SCALE GENOMIC DNA]</scope>
    <source>
        <strain evidence="1 2">Mal15</strain>
    </source>
</reference>
<gene>
    <name evidence="1" type="ORF">Mal15_55630</name>
</gene>
<sequence length="85" mass="9590">MSLRGSLGQLVGRPPVELPQVAGFNTPGYPQKMMGMSMSEDEIKIYWNRGEVQGMRSNYLMAVKVLMTVTRVLPDDPYHLVMETD</sequence>
<proteinExistence type="predicted"/>